<dbReference type="InterPro" id="IPR024344">
    <property type="entry name" value="MDMPI_metal-binding"/>
</dbReference>
<evidence type="ECO:0000313" key="2">
    <source>
        <dbReference type="EMBL" id="MBB6433563.1"/>
    </source>
</evidence>
<evidence type="ECO:0000313" key="3">
    <source>
        <dbReference type="Proteomes" id="UP000540423"/>
    </source>
</evidence>
<reference evidence="2 3" key="1">
    <citation type="submission" date="2020-08" db="EMBL/GenBank/DDBJ databases">
        <title>Genomic Encyclopedia of Type Strains, Phase IV (KMG-IV): sequencing the most valuable type-strain genomes for metagenomic binning, comparative biology and taxonomic classification.</title>
        <authorList>
            <person name="Goeker M."/>
        </authorList>
    </citation>
    <scope>NUCLEOTIDE SEQUENCE [LARGE SCALE GENOMIC DNA]</scope>
    <source>
        <strain evidence="2 3">DSM 40141</strain>
    </source>
</reference>
<dbReference type="Pfam" id="PF11716">
    <property type="entry name" value="MDMPI_N"/>
    <property type="match status" value="1"/>
</dbReference>
<proteinExistence type="predicted"/>
<comment type="caution">
    <text evidence="2">The sequence shown here is derived from an EMBL/GenBank/DDBJ whole genome shotgun (WGS) entry which is preliminary data.</text>
</comment>
<name>A0A7X0H9I4_9ACTN</name>
<sequence length="205" mass="21685">MAITTTAAPTDVVFDLAPAARRVAELIGGVGDEQLHGPTPCAEFTVRDLLAHLAGLTAAFRDAAAKRTGAWSERSLAEGTGRPLAADWRRGLPRRLTELAQVWRRGEAWQGSARAGGVTLTAGVAAQVALGELVLHGWDLARATGQPYACDRPSLQVVYALLAPEADNPARQPMFGPVVDVPYGSDFLDRVVGLGGRDPRWAPAT</sequence>
<dbReference type="Proteomes" id="UP000540423">
    <property type="component" value="Unassembled WGS sequence"/>
</dbReference>
<dbReference type="Gene3D" id="1.20.120.450">
    <property type="entry name" value="dinb family like domain"/>
    <property type="match status" value="1"/>
</dbReference>
<dbReference type="SUPFAM" id="SSF109854">
    <property type="entry name" value="DinB/YfiT-like putative metalloenzymes"/>
    <property type="match status" value="1"/>
</dbReference>
<evidence type="ECO:0000259" key="1">
    <source>
        <dbReference type="Pfam" id="PF11716"/>
    </source>
</evidence>
<keyword evidence="3" id="KW-1185">Reference proteome</keyword>
<dbReference type="InterPro" id="IPR017520">
    <property type="entry name" value="CHP03086"/>
</dbReference>
<organism evidence="2 3">
    <name type="scientific">Streptomyces candidus</name>
    <dbReference type="NCBI Taxonomy" id="67283"/>
    <lineage>
        <taxon>Bacteria</taxon>
        <taxon>Bacillati</taxon>
        <taxon>Actinomycetota</taxon>
        <taxon>Actinomycetes</taxon>
        <taxon>Kitasatosporales</taxon>
        <taxon>Streptomycetaceae</taxon>
        <taxon>Streptomyces</taxon>
    </lineage>
</organism>
<gene>
    <name evidence="2" type="ORF">HNQ79_000001</name>
</gene>
<dbReference type="NCBIfam" id="TIGR03086">
    <property type="entry name" value="TIGR03086 family metal-binding protein"/>
    <property type="match status" value="1"/>
</dbReference>
<dbReference type="AlphaFoldDB" id="A0A7X0H9I4"/>
<accession>A0A7X0H9I4</accession>
<dbReference type="GO" id="GO:0046872">
    <property type="term" value="F:metal ion binding"/>
    <property type="evidence" value="ECO:0007669"/>
    <property type="project" value="InterPro"/>
</dbReference>
<protein>
    <submittedName>
        <fullName evidence="2">Uncharacterized protein (TIGR03086 family)</fullName>
    </submittedName>
</protein>
<feature type="domain" description="Mycothiol-dependent maleylpyruvate isomerase metal-binding" evidence="1">
    <location>
        <begin position="16"/>
        <end position="141"/>
    </location>
</feature>
<dbReference type="NCBIfam" id="TIGR03083">
    <property type="entry name" value="maleylpyruvate isomerase family mycothiol-dependent enzyme"/>
    <property type="match status" value="1"/>
</dbReference>
<dbReference type="InterPro" id="IPR034660">
    <property type="entry name" value="DinB/YfiT-like"/>
</dbReference>
<dbReference type="InterPro" id="IPR017517">
    <property type="entry name" value="Maleyloyr_isom"/>
</dbReference>
<dbReference type="EMBL" id="JACHEM010000001">
    <property type="protein sequence ID" value="MBB6433563.1"/>
    <property type="molecule type" value="Genomic_DNA"/>
</dbReference>
<dbReference type="RefSeq" id="WP_185025415.1">
    <property type="nucleotide sequence ID" value="NZ_BNBN01000001.1"/>
</dbReference>